<proteinExistence type="inferred from homology"/>
<dbReference type="InterPro" id="IPR001452">
    <property type="entry name" value="SH3_domain"/>
</dbReference>
<evidence type="ECO:0000313" key="10">
    <source>
        <dbReference type="EMBL" id="WAR22845.1"/>
    </source>
</evidence>
<keyword evidence="2 6" id="KW-0728">SH3 domain</keyword>
<evidence type="ECO:0000256" key="6">
    <source>
        <dbReference type="PROSITE-ProRule" id="PRU00192"/>
    </source>
</evidence>
<evidence type="ECO:0000256" key="4">
    <source>
        <dbReference type="ARBA" id="ARBA00022801"/>
    </source>
</evidence>
<comment type="similarity">
    <text evidence="1">Belongs to the TRAFAC class dynamin-like GTPase superfamily. IRG family.</text>
</comment>
<evidence type="ECO:0000256" key="5">
    <source>
        <dbReference type="ARBA" id="ARBA00023134"/>
    </source>
</evidence>
<dbReference type="PROSITE" id="PS50002">
    <property type="entry name" value="SH3"/>
    <property type="match status" value="2"/>
</dbReference>
<feature type="domain" description="SH3" evidence="8">
    <location>
        <begin position="111"/>
        <end position="177"/>
    </location>
</feature>
<dbReference type="Pfam" id="PF14604">
    <property type="entry name" value="SH3_9"/>
    <property type="match status" value="2"/>
</dbReference>
<protein>
    <submittedName>
        <fullName evidence="10">IIGP5-like protein</fullName>
    </submittedName>
</protein>
<sequence length="416" mass="46239">MLKSDNLILRPALSGGSDEPDDKPTEAISSLDIQDENESNEDSCSAKRAYALYDVDAERDDELSFRRGDVLILMGNRMEIEGWCYARHIGPQYNNEGGLVPLNFVALEDSCSAKRAYALYDVDAERDDELSFRRGDVLILMANRIEIEGWCYARHIGPQYNNEGGLVPLNFVALEVTKEFEDYELGSDILDDLEEITDAETEDYKRILKETGYTALHDKSEQTFNEWKLFQINIAVTGESGTGKSSFINSIRGLKADDPGAAKVSAVDTTIEPTAYDHPDNPKLRFWELPGVGTSNFTRDTYLEKVDLSRTPQRFENQTQSRVAPNTISSTANAQERPKTHKVESVFESTTDDENVCVTTTTTDDQNATTTINTTTTTTTTITTITTTTITTTTIITTITTTTTTTTTDYGNDTAM</sequence>
<dbReference type="PRINTS" id="PR00452">
    <property type="entry name" value="SH3DOMAIN"/>
</dbReference>
<accession>A0ABY7FLB9</accession>
<evidence type="ECO:0000256" key="1">
    <source>
        <dbReference type="ARBA" id="ARBA00005429"/>
    </source>
</evidence>
<feature type="domain" description="IRG-type G" evidence="9">
    <location>
        <begin position="230"/>
        <end position="310"/>
    </location>
</feature>
<dbReference type="Gene3D" id="3.40.50.300">
    <property type="entry name" value="P-loop containing nucleotide triphosphate hydrolases"/>
    <property type="match status" value="1"/>
</dbReference>
<dbReference type="SUPFAM" id="SSF52540">
    <property type="entry name" value="P-loop containing nucleoside triphosphate hydrolases"/>
    <property type="match status" value="1"/>
</dbReference>
<evidence type="ECO:0000313" key="11">
    <source>
        <dbReference type="Proteomes" id="UP001164746"/>
    </source>
</evidence>
<dbReference type="InterPro" id="IPR036028">
    <property type="entry name" value="SH3-like_dom_sf"/>
</dbReference>
<keyword evidence="5" id="KW-0342">GTP-binding</keyword>
<dbReference type="CDD" id="cd00174">
    <property type="entry name" value="SH3"/>
    <property type="match status" value="2"/>
</dbReference>
<dbReference type="InterPro" id="IPR030385">
    <property type="entry name" value="G_IRG_dom"/>
</dbReference>
<gene>
    <name evidence="10" type="ORF">MAR_036514</name>
</gene>
<dbReference type="SUPFAM" id="SSF50044">
    <property type="entry name" value="SH3-domain"/>
    <property type="match status" value="2"/>
</dbReference>
<dbReference type="Pfam" id="PF05049">
    <property type="entry name" value="IIGP"/>
    <property type="match status" value="1"/>
</dbReference>
<evidence type="ECO:0000259" key="9">
    <source>
        <dbReference type="PROSITE" id="PS51716"/>
    </source>
</evidence>
<keyword evidence="4" id="KW-0378">Hydrolase</keyword>
<name>A0ABY7FLB9_MYAAR</name>
<dbReference type="PROSITE" id="PS51716">
    <property type="entry name" value="G_IRG"/>
    <property type="match status" value="1"/>
</dbReference>
<feature type="domain" description="SH3" evidence="8">
    <location>
        <begin position="44"/>
        <end position="110"/>
    </location>
</feature>
<dbReference type="InterPro" id="IPR007743">
    <property type="entry name" value="Immunity-related_GTPase-like"/>
</dbReference>
<dbReference type="SMART" id="SM00326">
    <property type="entry name" value="SH3"/>
    <property type="match status" value="2"/>
</dbReference>
<dbReference type="Gene3D" id="2.30.30.40">
    <property type="entry name" value="SH3 Domains"/>
    <property type="match status" value="2"/>
</dbReference>
<evidence type="ECO:0000256" key="7">
    <source>
        <dbReference type="SAM" id="MobiDB-lite"/>
    </source>
</evidence>
<dbReference type="EMBL" id="CP111024">
    <property type="protein sequence ID" value="WAR22845.1"/>
    <property type="molecule type" value="Genomic_DNA"/>
</dbReference>
<dbReference type="PANTHER" id="PTHR32341">
    <property type="entry name" value="INTERFERON-INDUCIBLE GTPASE"/>
    <property type="match status" value="1"/>
</dbReference>
<dbReference type="InterPro" id="IPR027417">
    <property type="entry name" value="P-loop_NTPase"/>
</dbReference>
<reference evidence="10" key="1">
    <citation type="submission" date="2022-11" db="EMBL/GenBank/DDBJ databases">
        <title>Centuries of genome instability and evolution in soft-shell clam transmissible cancer (bioRxiv).</title>
        <authorList>
            <person name="Hart S.F.M."/>
            <person name="Yonemitsu M.A."/>
            <person name="Giersch R.M."/>
            <person name="Beal B.F."/>
            <person name="Arriagada G."/>
            <person name="Davis B.W."/>
            <person name="Ostrander E.A."/>
            <person name="Goff S.P."/>
            <person name="Metzger M.J."/>
        </authorList>
    </citation>
    <scope>NUCLEOTIDE SEQUENCE</scope>
    <source>
        <strain evidence="10">MELC-2E11</strain>
        <tissue evidence="10">Siphon/mantle</tissue>
    </source>
</reference>
<dbReference type="InterPro" id="IPR051515">
    <property type="entry name" value="IRG"/>
</dbReference>
<dbReference type="PANTHER" id="PTHR32341:SF10">
    <property type="entry name" value="INTERFERON-INDUCIBLE GTPASE 5"/>
    <property type="match status" value="1"/>
</dbReference>
<keyword evidence="3" id="KW-0547">Nucleotide-binding</keyword>
<evidence type="ECO:0000256" key="2">
    <source>
        <dbReference type="ARBA" id="ARBA00022443"/>
    </source>
</evidence>
<organism evidence="10 11">
    <name type="scientific">Mya arenaria</name>
    <name type="common">Soft-shell clam</name>
    <dbReference type="NCBI Taxonomy" id="6604"/>
    <lineage>
        <taxon>Eukaryota</taxon>
        <taxon>Metazoa</taxon>
        <taxon>Spiralia</taxon>
        <taxon>Lophotrochozoa</taxon>
        <taxon>Mollusca</taxon>
        <taxon>Bivalvia</taxon>
        <taxon>Autobranchia</taxon>
        <taxon>Heteroconchia</taxon>
        <taxon>Euheterodonta</taxon>
        <taxon>Imparidentia</taxon>
        <taxon>Neoheterodontei</taxon>
        <taxon>Myida</taxon>
        <taxon>Myoidea</taxon>
        <taxon>Myidae</taxon>
        <taxon>Mya</taxon>
    </lineage>
</organism>
<evidence type="ECO:0000256" key="3">
    <source>
        <dbReference type="ARBA" id="ARBA00022741"/>
    </source>
</evidence>
<dbReference type="Proteomes" id="UP001164746">
    <property type="component" value="Chromosome 13"/>
</dbReference>
<keyword evidence="11" id="KW-1185">Reference proteome</keyword>
<evidence type="ECO:0000259" key="8">
    <source>
        <dbReference type="PROSITE" id="PS50002"/>
    </source>
</evidence>
<feature type="region of interest" description="Disordered" evidence="7">
    <location>
        <begin position="1"/>
        <end position="42"/>
    </location>
</feature>